<name>A0A2T7A4X2_TUBBO</name>
<dbReference type="GO" id="GO:0005737">
    <property type="term" value="C:cytoplasm"/>
    <property type="evidence" value="ECO:0007669"/>
    <property type="project" value="TreeGrafter"/>
</dbReference>
<dbReference type="Gene3D" id="3.60.21.10">
    <property type="match status" value="1"/>
</dbReference>
<feature type="transmembrane region" description="Helical" evidence="1">
    <location>
        <begin position="12"/>
        <end position="32"/>
    </location>
</feature>
<dbReference type="AlphaFoldDB" id="A0A2T7A4X2"/>
<keyword evidence="1" id="KW-0812">Transmembrane</keyword>
<evidence type="ECO:0000256" key="1">
    <source>
        <dbReference type="SAM" id="Phobius"/>
    </source>
</evidence>
<evidence type="ECO:0000313" key="4">
    <source>
        <dbReference type="Proteomes" id="UP000244722"/>
    </source>
</evidence>
<dbReference type="SUPFAM" id="SSF56300">
    <property type="entry name" value="Metallo-dependent phosphatases"/>
    <property type="match status" value="1"/>
</dbReference>
<dbReference type="EMBL" id="NESQ01000022">
    <property type="protein sequence ID" value="PUU82791.1"/>
    <property type="molecule type" value="Genomic_DNA"/>
</dbReference>
<dbReference type="STRING" id="42251.A0A2T7A4X2"/>
<dbReference type="Pfam" id="PF00149">
    <property type="entry name" value="Metallophos"/>
    <property type="match status" value="1"/>
</dbReference>
<proteinExistence type="predicted"/>
<sequence length="549" mass="60905">MARRIVRTIIQLILLSVTFVTVLFFLDIRYSLLPTQIHNLLPEHHAGQVITDITYESCPRISLLSCAAKEGWVRIEKDLFLGKAWLTRGYIQFKRTKEEELNGEKFIVDIRVKRSEPAASEGGGDARWESRPGGIWIKRSPKVIDDAVTGVDVLFGPDAAEVRPGWVLREGSLTVGESPRITVRKGAPPAGPKKPVLKFRSDHKFKIIQISDLHLSTGVGACRDPEPVETADGCEADPRTLEFVGRILDEEKPDFAVLSGDQVNGDTAPDAQTAILKFAELFVKRKIPYASILGNHDDEGNLGREDIMKLTASLPYSVSEVGPPIGERVLDRKGREGNEGGVGNYHVEVLASKGGHSALTIYFVDTHAYSPDENNYRGYDWIKPSQIDWFKTLVSTLKDKHNHNPYNYIHLDMAFIHIPLPEYRLAGRPIVGGYNNAPREPPTAPSFNSGFKDELVAAGVSVVSAGHDHANEYCLLDEGKESLWMCYAGGSGFGGYGGWNKYQRRVRLFEINAPLGRITTWKRVERGPEKDKKIDEQILVEGGGAAQPK</sequence>
<dbReference type="InterPro" id="IPR029052">
    <property type="entry name" value="Metallo-depent_PP-like"/>
</dbReference>
<keyword evidence="4" id="KW-1185">Reference proteome</keyword>
<evidence type="ECO:0000259" key="2">
    <source>
        <dbReference type="Pfam" id="PF00149"/>
    </source>
</evidence>
<protein>
    <submittedName>
        <fullName evidence="3">Metallo-dependent phosphatase-like protein</fullName>
    </submittedName>
</protein>
<gene>
    <name evidence="3" type="ORF">B9Z19DRAFT_1074216</name>
</gene>
<dbReference type="OrthoDB" id="783096at2759"/>
<evidence type="ECO:0000313" key="3">
    <source>
        <dbReference type="EMBL" id="PUU82791.1"/>
    </source>
</evidence>
<keyword evidence="1" id="KW-0472">Membrane</keyword>
<accession>A0A2T7A4X2</accession>
<dbReference type="PANTHER" id="PTHR32440:SF0">
    <property type="entry name" value="PHOSPHATASE DCR2-RELATED"/>
    <property type="match status" value="1"/>
</dbReference>
<dbReference type="InterPro" id="IPR004843">
    <property type="entry name" value="Calcineurin-like_PHP"/>
</dbReference>
<organism evidence="3 4">
    <name type="scientific">Tuber borchii</name>
    <name type="common">White truffle</name>
    <dbReference type="NCBI Taxonomy" id="42251"/>
    <lineage>
        <taxon>Eukaryota</taxon>
        <taxon>Fungi</taxon>
        <taxon>Dikarya</taxon>
        <taxon>Ascomycota</taxon>
        <taxon>Pezizomycotina</taxon>
        <taxon>Pezizomycetes</taxon>
        <taxon>Pezizales</taxon>
        <taxon>Tuberaceae</taxon>
        <taxon>Tuber</taxon>
    </lineage>
</organism>
<dbReference type="Proteomes" id="UP000244722">
    <property type="component" value="Unassembled WGS sequence"/>
</dbReference>
<comment type="caution">
    <text evidence="3">The sequence shown here is derived from an EMBL/GenBank/DDBJ whole genome shotgun (WGS) entry which is preliminary data.</text>
</comment>
<dbReference type="PANTHER" id="PTHR32440">
    <property type="entry name" value="PHOSPHATASE DCR2-RELATED-RELATED"/>
    <property type="match status" value="1"/>
</dbReference>
<keyword evidence="1" id="KW-1133">Transmembrane helix</keyword>
<reference evidence="3 4" key="1">
    <citation type="submission" date="2017-04" db="EMBL/GenBank/DDBJ databases">
        <title>Draft genome sequence of Tuber borchii Vittad., a whitish edible truffle.</title>
        <authorList>
            <consortium name="DOE Joint Genome Institute"/>
            <person name="Murat C."/>
            <person name="Kuo A."/>
            <person name="Barry K.W."/>
            <person name="Clum A."/>
            <person name="Dockter R.B."/>
            <person name="Fauchery L."/>
            <person name="Iotti M."/>
            <person name="Kohler A."/>
            <person name="Labutti K."/>
            <person name="Lindquist E.A."/>
            <person name="Lipzen A."/>
            <person name="Ohm R.A."/>
            <person name="Wang M."/>
            <person name="Grigoriev I.V."/>
            <person name="Zambonelli A."/>
            <person name="Martin F.M."/>
        </authorList>
    </citation>
    <scope>NUCLEOTIDE SEQUENCE [LARGE SCALE GENOMIC DNA]</scope>
    <source>
        <strain evidence="3 4">Tbo3840</strain>
    </source>
</reference>
<feature type="domain" description="Calcineurin-like phosphoesterase" evidence="2">
    <location>
        <begin position="205"/>
        <end position="470"/>
    </location>
</feature>
<dbReference type="CDD" id="cd07383">
    <property type="entry name" value="MPP_Dcr2"/>
    <property type="match status" value="1"/>
</dbReference>
<dbReference type="GO" id="GO:0004721">
    <property type="term" value="F:phosphoprotein phosphatase activity"/>
    <property type="evidence" value="ECO:0007669"/>
    <property type="project" value="TreeGrafter"/>
</dbReference>